<comment type="pathway">
    <text evidence="1">Pyrimidine metabolism; UMP biosynthesis via de novo pathway; (S)-dihydroorotate from bicarbonate: step 1/3.</text>
</comment>
<evidence type="ECO:0000256" key="2">
    <source>
        <dbReference type="ARBA" id="ARBA00005077"/>
    </source>
</evidence>
<dbReference type="InterPro" id="IPR029062">
    <property type="entry name" value="Class_I_gatase-like"/>
</dbReference>
<dbReference type="PANTHER" id="PTHR43418">
    <property type="entry name" value="MULTIFUNCTIONAL TRYPTOPHAN BIOSYNTHESIS PROTEIN-RELATED"/>
    <property type="match status" value="1"/>
</dbReference>
<dbReference type="PROSITE" id="PS51273">
    <property type="entry name" value="GATASE_TYPE_1"/>
    <property type="match status" value="1"/>
</dbReference>
<dbReference type="Pfam" id="PF00117">
    <property type="entry name" value="GATase"/>
    <property type="match status" value="1"/>
</dbReference>
<dbReference type="SUPFAM" id="SSF52317">
    <property type="entry name" value="Class I glutamine amidotransferase-like"/>
    <property type="match status" value="1"/>
</dbReference>
<dbReference type="SMART" id="SM01097">
    <property type="entry name" value="CPSase_sm_chain"/>
    <property type="match status" value="1"/>
</dbReference>
<keyword evidence="5" id="KW-0436">Ligase</keyword>
<evidence type="ECO:0000256" key="11">
    <source>
        <dbReference type="ARBA" id="ARBA00048816"/>
    </source>
</evidence>
<dbReference type="SUPFAM" id="SSF52021">
    <property type="entry name" value="Carbamoyl phosphate synthetase, small subunit N-terminal domain"/>
    <property type="match status" value="1"/>
</dbReference>
<keyword evidence="8" id="KW-0315">Glutamine amidotransferase</keyword>
<dbReference type="NCBIfam" id="TIGR01368">
    <property type="entry name" value="CPSaseIIsmall"/>
    <property type="match status" value="1"/>
</dbReference>
<evidence type="ECO:0000256" key="4">
    <source>
        <dbReference type="ARBA" id="ARBA00012738"/>
    </source>
</evidence>
<evidence type="ECO:0000256" key="9">
    <source>
        <dbReference type="ARBA" id="ARBA00022975"/>
    </source>
</evidence>
<dbReference type="PRINTS" id="PR00097">
    <property type="entry name" value="ANTSNTHASEII"/>
</dbReference>
<evidence type="ECO:0000256" key="5">
    <source>
        <dbReference type="ARBA" id="ARBA00022598"/>
    </source>
</evidence>
<dbReference type="InterPro" id="IPR017926">
    <property type="entry name" value="GATASE"/>
</dbReference>
<evidence type="ECO:0000259" key="13">
    <source>
        <dbReference type="SMART" id="SM01097"/>
    </source>
</evidence>
<proteinExistence type="inferred from homology"/>
<comment type="catalytic activity">
    <reaction evidence="11">
        <text>hydrogencarbonate + L-glutamine + 2 ATP + H2O = carbamoyl phosphate + L-glutamate + 2 ADP + phosphate + 2 H(+)</text>
        <dbReference type="Rhea" id="RHEA:18633"/>
        <dbReference type="ChEBI" id="CHEBI:15377"/>
        <dbReference type="ChEBI" id="CHEBI:15378"/>
        <dbReference type="ChEBI" id="CHEBI:17544"/>
        <dbReference type="ChEBI" id="CHEBI:29985"/>
        <dbReference type="ChEBI" id="CHEBI:30616"/>
        <dbReference type="ChEBI" id="CHEBI:43474"/>
        <dbReference type="ChEBI" id="CHEBI:58228"/>
        <dbReference type="ChEBI" id="CHEBI:58359"/>
        <dbReference type="ChEBI" id="CHEBI:456216"/>
        <dbReference type="EC" id="6.3.5.5"/>
    </reaction>
</comment>
<keyword evidence="9" id="KW-0665">Pyrimidine biosynthesis</keyword>
<dbReference type="Gene3D" id="3.40.50.880">
    <property type="match status" value="1"/>
</dbReference>
<dbReference type="GO" id="GO:0006541">
    <property type="term" value="P:glutamine metabolic process"/>
    <property type="evidence" value="ECO:0007669"/>
    <property type="project" value="InterPro"/>
</dbReference>
<protein>
    <recommendedName>
        <fullName evidence="4">carbamoyl-phosphate synthase (glutamine-hydrolyzing)</fullName>
        <ecNumber evidence="4">6.3.5.5</ecNumber>
    </recommendedName>
    <alternativeName>
        <fullName evidence="10">Arginine-specific carbamoyl phosphate synthetase, glutamine chain</fullName>
    </alternativeName>
</protein>
<gene>
    <name evidence="14" type="ORF">METZ01_LOCUS126373</name>
</gene>
<dbReference type="InterPro" id="IPR050472">
    <property type="entry name" value="Anth_synth/Amidotransfase"/>
</dbReference>
<dbReference type="EMBL" id="UINC01017666">
    <property type="protein sequence ID" value="SVA73519.1"/>
    <property type="molecule type" value="Genomic_DNA"/>
</dbReference>
<dbReference type="InterPro" id="IPR002474">
    <property type="entry name" value="CarbamoylP_synth_ssu_N"/>
</dbReference>
<organism evidence="14">
    <name type="scientific">marine metagenome</name>
    <dbReference type="NCBI Taxonomy" id="408172"/>
    <lineage>
        <taxon>unclassified sequences</taxon>
        <taxon>metagenomes</taxon>
        <taxon>ecological metagenomes</taxon>
    </lineage>
</organism>
<accession>A0A381Y8W0</accession>
<comment type="catalytic activity">
    <reaction evidence="12">
        <text>L-glutamine + H2O = L-glutamate + NH4(+)</text>
        <dbReference type="Rhea" id="RHEA:15889"/>
        <dbReference type="ChEBI" id="CHEBI:15377"/>
        <dbReference type="ChEBI" id="CHEBI:28938"/>
        <dbReference type="ChEBI" id="CHEBI:29985"/>
        <dbReference type="ChEBI" id="CHEBI:58359"/>
    </reaction>
</comment>
<dbReference type="NCBIfam" id="NF009475">
    <property type="entry name" value="PRK12838.1"/>
    <property type="match status" value="1"/>
</dbReference>
<evidence type="ECO:0000256" key="8">
    <source>
        <dbReference type="ARBA" id="ARBA00022962"/>
    </source>
</evidence>
<evidence type="ECO:0000256" key="6">
    <source>
        <dbReference type="ARBA" id="ARBA00022741"/>
    </source>
</evidence>
<dbReference type="PRINTS" id="PR00096">
    <property type="entry name" value="GATASE"/>
</dbReference>
<comment type="pathway">
    <text evidence="2">Amino-acid biosynthesis; L-arginine biosynthesis; carbamoyl phosphate from bicarbonate: step 1/1.</text>
</comment>
<evidence type="ECO:0000256" key="3">
    <source>
        <dbReference type="ARBA" id="ARBA00007800"/>
    </source>
</evidence>
<reference evidence="14" key="1">
    <citation type="submission" date="2018-05" db="EMBL/GenBank/DDBJ databases">
        <authorList>
            <person name="Lanie J.A."/>
            <person name="Ng W.-L."/>
            <person name="Kazmierczak K.M."/>
            <person name="Andrzejewski T.M."/>
            <person name="Davidsen T.M."/>
            <person name="Wayne K.J."/>
            <person name="Tettelin H."/>
            <person name="Glass J.I."/>
            <person name="Rusch D."/>
            <person name="Podicherti R."/>
            <person name="Tsui H.-C.T."/>
            <person name="Winkler M.E."/>
        </authorList>
    </citation>
    <scope>NUCLEOTIDE SEQUENCE</scope>
</reference>
<dbReference type="PANTHER" id="PTHR43418:SF7">
    <property type="entry name" value="CARBAMOYL-PHOSPHATE SYNTHASE SMALL CHAIN"/>
    <property type="match status" value="1"/>
</dbReference>
<dbReference type="GO" id="GO:0004088">
    <property type="term" value="F:carbamoyl-phosphate synthase (glutamine-hydrolyzing) activity"/>
    <property type="evidence" value="ECO:0007669"/>
    <property type="project" value="UniProtKB-EC"/>
</dbReference>
<comment type="similarity">
    <text evidence="3">Belongs to the CarA family.</text>
</comment>
<keyword evidence="6" id="KW-0547">Nucleotide-binding</keyword>
<dbReference type="InterPro" id="IPR006274">
    <property type="entry name" value="CarbamoylP_synth_ssu"/>
</dbReference>
<dbReference type="PRINTS" id="PR00099">
    <property type="entry name" value="CPSGATASE"/>
</dbReference>
<keyword evidence="7" id="KW-0067">ATP-binding</keyword>
<evidence type="ECO:0000256" key="10">
    <source>
        <dbReference type="ARBA" id="ARBA00044340"/>
    </source>
</evidence>
<dbReference type="GO" id="GO:0006207">
    <property type="term" value="P:'de novo' pyrimidine nucleobase biosynthetic process"/>
    <property type="evidence" value="ECO:0007669"/>
    <property type="project" value="InterPro"/>
</dbReference>
<dbReference type="HAMAP" id="MF_01209">
    <property type="entry name" value="CPSase_S_chain"/>
    <property type="match status" value="1"/>
</dbReference>
<dbReference type="GO" id="GO:0006221">
    <property type="term" value="P:pyrimidine nucleotide biosynthetic process"/>
    <property type="evidence" value="ECO:0007669"/>
    <property type="project" value="UniProtKB-KW"/>
</dbReference>
<dbReference type="InterPro" id="IPR035686">
    <property type="entry name" value="CPSase_GATase1"/>
</dbReference>
<evidence type="ECO:0000313" key="14">
    <source>
        <dbReference type="EMBL" id="SVA73519.1"/>
    </source>
</evidence>
<dbReference type="EC" id="6.3.5.5" evidence="4"/>
<dbReference type="FunFam" id="3.50.30.20:FF:000001">
    <property type="entry name" value="Carbamoyl-phosphate synthase small chain"/>
    <property type="match status" value="1"/>
</dbReference>
<evidence type="ECO:0000256" key="1">
    <source>
        <dbReference type="ARBA" id="ARBA00004812"/>
    </source>
</evidence>
<dbReference type="Pfam" id="PF00988">
    <property type="entry name" value="CPSase_sm_chain"/>
    <property type="match status" value="1"/>
</dbReference>
<feature type="domain" description="Carbamoyl-phosphate synthase small subunit N-terminal" evidence="13">
    <location>
        <begin position="2"/>
        <end position="132"/>
    </location>
</feature>
<dbReference type="GO" id="GO:0005524">
    <property type="term" value="F:ATP binding"/>
    <property type="evidence" value="ECO:0007669"/>
    <property type="project" value="UniProtKB-KW"/>
</dbReference>
<dbReference type="InterPro" id="IPR036480">
    <property type="entry name" value="CarbP_synth_ssu_N_sf"/>
</dbReference>
<dbReference type="CDD" id="cd01744">
    <property type="entry name" value="GATase1_CPSase"/>
    <property type="match status" value="1"/>
</dbReference>
<sequence length="363" mass="39937">MSRARLLLADGRLFEGMVFGAEGETVGEVCFNTGMTGYQEILTDPSYCRQIVTMTSPHIGNYGVNSEDIESNQIQVAGFIIKEETSIPSNWRSTQTIGDYLRTQNIVGIQSVDTRALTRHIRDRGAMNGIISTENTDVESLKHTLDQIPHMSGLDLAKEVSCVDSYPWSPNEKGEFKVAAIDFGIKQSILRLLKYHGCNITVFPANVSESELMGFNPDGVFLSNGPGDPAAVTYGIEMVKALLGQKPIFGICLGHQILALALGAKTFKLKFGHRGINHPVKNIEKGTIEITSQNHGFAVDLDSLPRNVLSTHINLNDNTSEGIRCKDVPAFSVQYHPESSPGPQDSRYLFKDFQKLMEDAKTN</sequence>
<name>A0A381Y8W0_9ZZZZ</name>
<dbReference type="AlphaFoldDB" id="A0A381Y8W0"/>
<dbReference type="Gene3D" id="3.50.30.20">
    <property type="entry name" value="Carbamoyl-phosphate synthase small subunit, N-terminal domain"/>
    <property type="match status" value="1"/>
</dbReference>
<evidence type="ECO:0000256" key="12">
    <source>
        <dbReference type="ARBA" id="ARBA00049285"/>
    </source>
</evidence>
<evidence type="ECO:0000256" key="7">
    <source>
        <dbReference type="ARBA" id="ARBA00022840"/>
    </source>
</evidence>